<comment type="caution">
    <text evidence="1">The sequence shown here is derived from an EMBL/GenBank/DDBJ whole genome shotgun (WGS) entry which is preliminary data.</text>
</comment>
<feature type="non-terminal residue" evidence="1">
    <location>
        <position position="51"/>
    </location>
</feature>
<gene>
    <name evidence="1" type="ORF">SPARVUS_LOCUS2569603</name>
</gene>
<protein>
    <submittedName>
        <fullName evidence="1">Uncharacterized protein</fullName>
    </submittedName>
</protein>
<evidence type="ECO:0000313" key="1">
    <source>
        <dbReference type="EMBL" id="CAI9544969.1"/>
    </source>
</evidence>
<evidence type="ECO:0000313" key="2">
    <source>
        <dbReference type="Proteomes" id="UP001162483"/>
    </source>
</evidence>
<dbReference type="EMBL" id="CATNWA010003271">
    <property type="protein sequence ID" value="CAI9544969.1"/>
    <property type="molecule type" value="Genomic_DNA"/>
</dbReference>
<name>A0ABN9BBK7_9NEOB</name>
<dbReference type="Proteomes" id="UP001162483">
    <property type="component" value="Unassembled WGS sequence"/>
</dbReference>
<organism evidence="1 2">
    <name type="scientific">Staurois parvus</name>
    <dbReference type="NCBI Taxonomy" id="386267"/>
    <lineage>
        <taxon>Eukaryota</taxon>
        <taxon>Metazoa</taxon>
        <taxon>Chordata</taxon>
        <taxon>Craniata</taxon>
        <taxon>Vertebrata</taxon>
        <taxon>Euteleostomi</taxon>
        <taxon>Amphibia</taxon>
        <taxon>Batrachia</taxon>
        <taxon>Anura</taxon>
        <taxon>Neobatrachia</taxon>
        <taxon>Ranoidea</taxon>
        <taxon>Ranidae</taxon>
        <taxon>Staurois</taxon>
    </lineage>
</organism>
<proteinExistence type="predicted"/>
<accession>A0ABN9BBK7</accession>
<keyword evidence="2" id="KW-1185">Reference proteome</keyword>
<sequence>MPASVFRVPFPANVGGTYGGQNWCEIQKTKMFNTLKSHSITFLYQTIFSHT</sequence>
<reference evidence="1" key="1">
    <citation type="submission" date="2023-05" db="EMBL/GenBank/DDBJ databases">
        <authorList>
            <person name="Stuckert A."/>
        </authorList>
    </citation>
    <scope>NUCLEOTIDE SEQUENCE</scope>
</reference>